<organism evidence="16 17">
    <name type="scientific">Sugiyamaella lignohabitans</name>
    <dbReference type="NCBI Taxonomy" id="796027"/>
    <lineage>
        <taxon>Eukaryota</taxon>
        <taxon>Fungi</taxon>
        <taxon>Dikarya</taxon>
        <taxon>Ascomycota</taxon>
        <taxon>Saccharomycotina</taxon>
        <taxon>Dipodascomycetes</taxon>
        <taxon>Dipodascales</taxon>
        <taxon>Trichomonascaceae</taxon>
        <taxon>Sugiyamaella</taxon>
    </lineage>
</organism>
<evidence type="ECO:0000256" key="9">
    <source>
        <dbReference type="ARBA" id="ARBA00023232"/>
    </source>
</evidence>
<evidence type="ECO:0000256" key="6">
    <source>
        <dbReference type="ARBA" id="ARBA00022837"/>
    </source>
</evidence>
<dbReference type="GO" id="GO:0006572">
    <property type="term" value="P:L-tyrosine catabolic process"/>
    <property type="evidence" value="ECO:0007669"/>
    <property type="project" value="UniProtKB-UniRule"/>
</dbReference>
<dbReference type="Pfam" id="PF09298">
    <property type="entry name" value="FAA_hydrolase_N"/>
    <property type="match status" value="1"/>
</dbReference>
<evidence type="ECO:0000256" key="5">
    <source>
        <dbReference type="ARBA" id="ARBA00022801"/>
    </source>
</evidence>
<keyword evidence="8 13" id="KW-0828">Tyrosine catabolism</keyword>
<name>A0A167FD32_9ASCO</name>
<evidence type="ECO:0000313" key="17">
    <source>
        <dbReference type="Proteomes" id="UP000189580"/>
    </source>
</evidence>
<evidence type="ECO:0000256" key="13">
    <source>
        <dbReference type="RuleBase" id="RU366008"/>
    </source>
</evidence>
<evidence type="ECO:0000256" key="8">
    <source>
        <dbReference type="ARBA" id="ARBA00022878"/>
    </source>
</evidence>
<dbReference type="SUPFAM" id="SSF63433">
    <property type="entry name" value="Fumarylacetoacetate hydrolase, FAH, N-terminal domain"/>
    <property type="match status" value="1"/>
</dbReference>
<feature type="binding site" evidence="11">
    <location>
        <position position="360"/>
    </location>
    <ligand>
        <name>substrate</name>
    </ligand>
</feature>
<dbReference type="EC" id="3.7.1.2" evidence="3 13"/>
<dbReference type="InterPro" id="IPR011234">
    <property type="entry name" value="Fumarylacetoacetase-like_C"/>
</dbReference>
<dbReference type="RefSeq" id="XP_018737619.1">
    <property type="nucleotide sequence ID" value="XM_018879731.1"/>
</dbReference>
<protein>
    <recommendedName>
        <fullName evidence="3 13">Fumarylacetoacetase</fullName>
        <ecNumber evidence="3 13">3.7.1.2</ecNumber>
    </recommendedName>
    <alternativeName>
        <fullName evidence="13">Fumarylacetoacetate hydrolase</fullName>
    </alternativeName>
</protein>
<keyword evidence="5 13" id="KW-0378">Hydrolase</keyword>
<dbReference type="OrthoDB" id="9971669at2759"/>
<keyword evidence="6 12" id="KW-0106">Calcium</keyword>
<feature type="binding site" evidence="12">
    <location>
        <position position="240"/>
    </location>
    <ligand>
        <name>Mg(2+)</name>
        <dbReference type="ChEBI" id="CHEBI:18420"/>
    </ligand>
</feature>
<feature type="binding site" evidence="12">
    <location>
        <position position="240"/>
    </location>
    <ligand>
        <name>Ca(2+)</name>
        <dbReference type="ChEBI" id="CHEBI:29108"/>
    </ligand>
</feature>
<feature type="active site" description="Proton acceptor" evidence="10">
    <location>
        <position position="137"/>
    </location>
</feature>
<evidence type="ECO:0000256" key="10">
    <source>
        <dbReference type="PIRSR" id="PIRSR605959-1"/>
    </source>
</evidence>
<dbReference type="Pfam" id="PF01557">
    <property type="entry name" value="FAA_hydrolase"/>
    <property type="match status" value="1"/>
</dbReference>
<evidence type="ECO:0000256" key="12">
    <source>
        <dbReference type="PIRSR" id="PIRSR605959-3"/>
    </source>
</evidence>
<dbReference type="EMBL" id="CP014503">
    <property type="protein sequence ID" value="ANB15142.1"/>
    <property type="molecule type" value="Genomic_DNA"/>
</dbReference>
<dbReference type="PANTHER" id="PTHR43069:SF2">
    <property type="entry name" value="FUMARYLACETOACETASE"/>
    <property type="match status" value="1"/>
</dbReference>
<evidence type="ECO:0000256" key="11">
    <source>
        <dbReference type="PIRSR" id="PIRSR605959-2"/>
    </source>
</evidence>
<reference evidence="16 17" key="1">
    <citation type="submission" date="2016-02" db="EMBL/GenBank/DDBJ databases">
        <title>Complete genome sequence and transcriptome regulation of the pentose utilising yeast Sugiyamaella lignohabitans.</title>
        <authorList>
            <person name="Bellasio M."/>
            <person name="Peymann A."/>
            <person name="Valli M."/>
            <person name="Sipitzky M."/>
            <person name="Graf A."/>
            <person name="Sauer M."/>
            <person name="Marx H."/>
            <person name="Mattanovich D."/>
        </authorList>
    </citation>
    <scope>NUCLEOTIDE SEQUENCE [LARGE SCALE GENOMIC DNA]</scope>
    <source>
        <strain evidence="16 17">CBS 10342</strain>
    </source>
</reference>
<feature type="binding site" evidence="11">
    <location>
        <position position="146"/>
    </location>
    <ligand>
        <name>substrate</name>
    </ligand>
</feature>
<comment type="pathway">
    <text evidence="1 13">Amino-acid degradation; L-phenylalanine degradation; acetoacetate and fumarate from L-phenylalanine: step 6/6.</text>
</comment>
<feature type="binding site" evidence="12">
    <location>
        <position position="206"/>
    </location>
    <ligand>
        <name>Ca(2+)</name>
        <dbReference type="ChEBI" id="CHEBI:29108"/>
    </ligand>
</feature>
<dbReference type="PANTHER" id="PTHR43069">
    <property type="entry name" value="FUMARYLACETOACETASE"/>
    <property type="match status" value="1"/>
</dbReference>
<evidence type="ECO:0000313" key="16">
    <source>
        <dbReference type="EMBL" id="ANB15142.1"/>
    </source>
</evidence>
<dbReference type="GO" id="GO:0006559">
    <property type="term" value="P:L-phenylalanine catabolic process"/>
    <property type="evidence" value="ECO:0007669"/>
    <property type="project" value="UniProtKB-UniRule"/>
</dbReference>
<feature type="domain" description="Fumarylacetoacetase N-terminal" evidence="15">
    <location>
        <begin position="16"/>
        <end position="122"/>
    </location>
</feature>
<dbReference type="GO" id="GO:1902000">
    <property type="term" value="P:homogentisate catabolic process"/>
    <property type="evidence" value="ECO:0007669"/>
    <property type="project" value="TreeGrafter"/>
</dbReference>
<feature type="binding site" evidence="12">
    <location>
        <position position="260"/>
    </location>
    <ligand>
        <name>Mg(2+)</name>
        <dbReference type="ChEBI" id="CHEBI:18420"/>
    </ligand>
</feature>
<evidence type="ECO:0000256" key="1">
    <source>
        <dbReference type="ARBA" id="ARBA00004782"/>
    </source>
</evidence>
<dbReference type="InterPro" id="IPR015377">
    <property type="entry name" value="Fumarylacetoacetase_N"/>
</dbReference>
<feature type="binding site" evidence="12">
    <location>
        <position position="264"/>
    </location>
    <ligand>
        <name>Mg(2+)</name>
        <dbReference type="ChEBI" id="CHEBI:18420"/>
    </ligand>
</feature>
<keyword evidence="17" id="KW-1185">Reference proteome</keyword>
<dbReference type="NCBIfam" id="TIGR01266">
    <property type="entry name" value="fum_ac_acetase"/>
    <property type="match status" value="1"/>
</dbReference>
<feature type="binding site" evidence="12">
    <location>
        <position position="130"/>
    </location>
    <ligand>
        <name>Ca(2+)</name>
        <dbReference type="ChEBI" id="CHEBI:29108"/>
    </ligand>
</feature>
<evidence type="ECO:0000259" key="15">
    <source>
        <dbReference type="Pfam" id="PF09298"/>
    </source>
</evidence>
<feature type="binding site" evidence="11">
    <location>
        <position position="251"/>
    </location>
    <ligand>
        <name>substrate</name>
    </ligand>
</feature>
<dbReference type="SUPFAM" id="SSF56529">
    <property type="entry name" value="FAH"/>
    <property type="match status" value="1"/>
</dbReference>
<keyword evidence="7 12" id="KW-0460">Magnesium</keyword>
<evidence type="ECO:0000256" key="3">
    <source>
        <dbReference type="ARBA" id="ARBA00012094"/>
    </source>
</evidence>
<comment type="cofactor">
    <cofactor evidence="13">
        <name>Mg(2+)</name>
        <dbReference type="ChEBI" id="CHEBI:18420"/>
    </cofactor>
    <cofactor evidence="13">
        <name>Ca(2+)</name>
        <dbReference type="ChEBI" id="CHEBI:29108"/>
    </cofactor>
</comment>
<gene>
    <name evidence="16" type="ORF">AWJ20_2764</name>
</gene>
<dbReference type="GO" id="GO:0004334">
    <property type="term" value="F:fumarylacetoacetase activity"/>
    <property type="evidence" value="ECO:0007669"/>
    <property type="project" value="UniProtKB-UniRule"/>
</dbReference>
<keyword evidence="9 13" id="KW-0585">Phenylalanine catabolism</keyword>
<evidence type="ECO:0000256" key="7">
    <source>
        <dbReference type="ARBA" id="ARBA00022842"/>
    </source>
</evidence>
<evidence type="ECO:0000259" key="14">
    <source>
        <dbReference type="Pfam" id="PF01557"/>
    </source>
</evidence>
<dbReference type="Gene3D" id="2.30.30.230">
    <property type="entry name" value="Fumarylacetoacetase, N-terminal domain"/>
    <property type="match status" value="1"/>
</dbReference>
<dbReference type="KEGG" id="slb:AWJ20_2764"/>
<dbReference type="InterPro" id="IPR036663">
    <property type="entry name" value="Fumarylacetoacetase_C_sf"/>
</dbReference>
<proteinExistence type="inferred from homology"/>
<evidence type="ECO:0000256" key="2">
    <source>
        <dbReference type="ARBA" id="ARBA00010211"/>
    </source>
</evidence>
<dbReference type="Gene3D" id="3.90.850.10">
    <property type="entry name" value="Fumarylacetoacetase-like, C-terminal domain"/>
    <property type="match status" value="1"/>
</dbReference>
<feature type="domain" description="Fumarylacetoacetase-like C-terminal" evidence="14">
    <location>
        <begin position="130"/>
        <end position="403"/>
    </location>
</feature>
<dbReference type="AlphaFoldDB" id="A0A167FD32"/>
<dbReference type="Proteomes" id="UP000189580">
    <property type="component" value="Chromosome b"/>
</dbReference>
<evidence type="ECO:0000256" key="4">
    <source>
        <dbReference type="ARBA" id="ARBA00022723"/>
    </source>
</evidence>
<dbReference type="InterPro" id="IPR005959">
    <property type="entry name" value="Fumarylacetoacetase"/>
</dbReference>
<dbReference type="GeneID" id="30034711"/>
<keyword evidence="4 12" id="KW-0479">Metal-binding</keyword>
<accession>A0A167FD32</accession>
<comment type="catalytic activity">
    <reaction evidence="13">
        <text>4-fumarylacetoacetate + H2O = acetoacetate + fumarate + H(+)</text>
        <dbReference type="Rhea" id="RHEA:10244"/>
        <dbReference type="ChEBI" id="CHEBI:13705"/>
        <dbReference type="ChEBI" id="CHEBI:15377"/>
        <dbReference type="ChEBI" id="CHEBI:15378"/>
        <dbReference type="ChEBI" id="CHEBI:18034"/>
        <dbReference type="ChEBI" id="CHEBI:29806"/>
        <dbReference type="EC" id="3.7.1.2"/>
    </reaction>
</comment>
<dbReference type="FunFam" id="3.90.850.10:FF:000009">
    <property type="entry name" value="Fumarylacetoacetase"/>
    <property type="match status" value="1"/>
</dbReference>
<dbReference type="UniPathway" id="UPA00139">
    <property type="reaction ID" value="UER00341"/>
</dbReference>
<dbReference type="GO" id="GO:0046872">
    <property type="term" value="F:metal ion binding"/>
    <property type="evidence" value="ECO:0007669"/>
    <property type="project" value="UniProtKB-UniRule"/>
</dbReference>
<comment type="similarity">
    <text evidence="2 13">Belongs to the FAH family.</text>
</comment>
<sequence>MSFVSIPDNSHFSLRNIPFGIISTADRDPRPAVRIGDHVLDLKVFTASGGFSGLSSFKQTNVFEQSTLNKFAELGRPVHRAVREYIQEVLKANGKFSSILEENKELKSKALLSVDVVKTHLPLQIGDYTDFYAGRNHAYNCGCILRSPQNALQPNYYHIPVGYHGRASSVVISGTPIHRPYGQVLTNPKAEVKVPEFIPTRRLDYELEFAAFISKPNDLGHRIDVNSAEDYIFGYVLMNDWSARDVQAWEYVPLGPFTAKNFGTVVSPWVVLHDALVPFKAPTMERPPDVGDVLDYLKENDSKSGHDIDLEVEIRTKEGQVSVVSHSNTKFLLFSFPQMIAHHTVTGCNLQTGDLLGSGTISGESDAAFGSLLEITKGGSVDVKIGSSTRKFIEDGDVVTFRGVAKGDGEGLVGFGDVACPILPAIPYGKSNI</sequence>
<dbReference type="InterPro" id="IPR036462">
    <property type="entry name" value="Fumarylacetoacetase_N_sf"/>
</dbReference>
<feature type="binding site" evidence="12">
    <location>
        <position position="208"/>
    </location>
    <ligand>
        <name>Ca(2+)</name>
        <dbReference type="ChEBI" id="CHEBI:29108"/>
    </ligand>
</feature>
<feature type="binding site" evidence="11">
    <location>
        <position position="132"/>
    </location>
    <ligand>
        <name>substrate</name>
    </ligand>
</feature>
<feature type="binding site" evidence="11">
    <location>
        <position position="247"/>
    </location>
    <ligand>
        <name>substrate</name>
    </ligand>
</feature>